<feature type="transmembrane region" description="Helical" evidence="2">
    <location>
        <begin position="108"/>
        <end position="130"/>
    </location>
</feature>
<reference evidence="3 4" key="1">
    <citation type="journal article" date="2018" name="Mol. Biol. Evol.">
        <title>Broad Genomic Sampling Reveals a Smut Pathogenic Ancestry of the Fungal Clade Ustilaginomycotina.</title>
        <authorList>
            <person name="Kijpornyongpan T."/>
            <person name="Mondo S.J."/>
            <person name="Barry K."/>
            <person name="Sandor L."/>
            <person name="Lee J."/>
            <person name="Lipzen A."/>
            <person name="Pangilinan J."/>
            <person name="LaButti K."/>
            <person name="Hainaut M."/>
            <person name="Henrissat B."/>
            <person name="Grigoriev I.V."/>
            <person name="Spatafora J.W."/>
            <person name="Aime M.C."/>
        </authorList>
    </citation>
    <scope>NUCLEOTIDE SEQUENCE [LARGE SCALE GENOMIC DNA]</scope>
    <source>
        <strain evidence="3 4">MCA 5214</strain>
    </source>
</reference>
<evidence type="ECO:0000256" key="2">
    <source>
        <dbReference type="SAM" id="Phobius"/>
    </source>
</evidence>
<feature type="region of interest" description="Disordered" evidence="1">
    <location>
        <begin position="325"/>
        <end position="395"/>
    </location>
</feature>
<dbReference type="AlphaFoldDB" id="A0A316ULY4"/>
<name>A0A316ULY4_9BASI</name>
<feature type="compositionally biased region" description="Low complexity" evidence="1">
    <location>
        <begin position="379"/>
        <end position="388"/>
    </location>
</feature>
<dbReference type="OrthoDB" id="3364069at2759"/>
<keyword evidence="2" id="KW-1133">Transmembrane helix</keyword>
<feature type="transmembrane region" description="Helical" evidence="2">
    <location>
        <begin position="52"/>
        <end position="78"/>
    </location>
</feature>
<feature type="transmembrane region" description="Helical" evidence="2">
    <location>
        <begin position="442"/>
        <end position="465"/>
    </location>
</feature>
<feature type="transmembrane region" description="Helical" evidence="2">
    <location>
        <begin position="485"/>
        <end position="503"/>
    </location>
</feature>
<dbReference type="GeneID" id="37031657"/>
<proteinExistence type="predicted"/>
<dbReference type="EMBL" id="KZ819676">
    <property type="protein sequence ID" value="PWN25391.1"/>
    <property type="molecule type" value="Genomic_DNA"/>
</dbReference>
<keyword evidence="4" id="KW-1185">Reference proteome</keyword>
<evidence type="ECO:0000313" key="4">
    <source>
        <dbReference type="Proteomes" id="UP000245884"/>
    </source>
</evidence>
<organism evidence="3 4">
    <name type="scientific">Jaminaea rosea</name>
    <dbReference type="NCBI Taxonomy" id="1569628"/>
    <lineage>
        <taxon>Eukaryota</taxon>
        <taxon>Fungi</taxon>
        <taxon>Dikarya</taxon>
        <taxon>Basidiomycota</taxon>
        <taxon>Ustilaginomycotina</taxon>
        <taxon>Exobasidiomycetes</taxon>
        <taxon>Microstromatales</taxon>
        <taxon>Microstromatales incertae sedis</taxon>
        <taxon>Jaminaea</taxon>
    </lineage>
</organism>
<keyword evidence="2" id="KW-0472">Membrane</keyword>
<feature type="transmembrane region" description="Helical" evidence="2">
    <location>
        <begin position="515"/>
        <end position="537"/>
    </location>
</feature>
<dbReference type="Proteomes" id="UP000245884">
    <property type="component" value="Unassembled WGS sequence"/>
</dbReference>
<evidence type="ECO:0000313" key="3">
    <source>
        <dbReference type="EMBL" id="PWN25391.1"/>
    </source>
</evidence>
<accession>A0A316ULY4</accession>
<evidence type="ECO:0000256" key="1">
    <source>
        <dbReference type="SAM" id="MobiDB-lite"/>
    </source>
</evidence>
<sequence length="539" mass="57743">MAAEGENGRLLPHHSDRPSYQSIPIGQPRRPSDASDSSFSTSSTSSSTLPSYSWLILSHALGIVPTLLFLAAFTAAALKQPCRLPKPTKCGGEQHLNEDKAAQHCSQLLGPASMLSWSLFLLSVAAFTAAHKVRNLISRLCTLALRLGRACSLASMRSSSPSPRASLTPRVPDETSRYDLLAKNEDDTAATIFSFVSRALFTEGFKILLIVVASAVVLAKTLVDVAGDQDVASSLPASTLRHHSKQQRHVPRFTQLEAQDGRFRIAVWLALGWATAELLSGTVQLFRQLSMYSPTLLDEAGEAFLLGGHGEGGIIEEEDEDDLDVVGGVDLPHSLTQGKAAQQEGEAPSEQGSIYRGQNPGAAALSSARQTLQSQRPRSSSSSSSAASHTPPQLDATAIRRLESQIDRLIAARTRVKLERTLGASLPDLPVAISAVWQLDSALWSTGSVLLLSAAVALGQGVTLFGSGRHRDEEAREGHPRLFPAAADLWITFTVLAALYAVFHSVWRLALASWWVTYPSLLVGLGMVVAGLARWGLVV</sequence>
<dbReference type="STRING" id="1569628.A0A316ULY4"/>
<keyword evidence="2" id="KW-0812">Transmembrane</keyword>
<dbReference type="RefSeq" id="XP_025360003.1">
    <property type="nucleotide sequence ID" value="XM_025509834.1"/>
</dbReference>
<feature type="compositionally biased region" description="Polar residues" evidence="1">
    <location>
        <begin position="367"/>
        <end position="378"/>
    </location>
</feature>
<feature type="compositionally biased region" description="Low complexity" evidence="1">
    <location>
        <begin position="34"/>
        <end position="48"/>
    </location>
</feature>
<feature type="region of interest" description="Disordered" evidence="1">
    <location>
        <begin position="1"/>
        <end position="48"/>
    </location>
</feature>
<gene>
    <name evidence="3" type="ORF">BDZ90DRAFT_74617</name>
</gene>
<protein>
    <submittedName>
        <fullName evidence="3">Uncharacterized protein</fullName>
    </submittedName>
</protein>